<evidence type="ECO:0000256" key="2">
    <source>
        <dbReference type="ARBA" id="ARBA00022723"/>
    </source>
</evidence>
<evidence type="ECO:0000259" key="5">
    <source>
        <dbReference type="Pfam" id="PF01850"/>
    </source>
</evidence>
<dbReference type="GO" id="GO:0016787">
    <property type="term" value="F:hydrolase activity"/>
    <property type="evidence" value="ECO:0007669"/>
    <property type="project" value="UniProtKB-KW"/>
</dbReference>
<name>A0A1G9CPL3_ACTMZ</name>
<dbReference type="EMBL" id="FNFM01000009">
    <property type="protein sequence ID" value="SDK53549.1"/>
    <property type="molecule type" value="Genomic_DNA"/>
</dbReference>
<protein>
    <submittedName>
        <fullName evidence="6">PIN domain nuclease, a component of toxin-antitoxin system (PIN domain)</fullName>
    </submittedName>
</protein>
<keyword evidence="1" id="KW-0540">Nuclease</keyword>
<keyword evidence="4" id="KW-0460">Magnesium</keyword>
<feature type="domain" description="PIN" evidence="5">
    <location>
        <begin position="2"/>
        <end position="118"/>
    </location>
</feature>
<dbReference type="InterPro" id="IPR029060">
    <property type="entry name" value="PIN-like_dom_sf"/>
</dbReference>
<dbReference type="CDD" id="cd18682">
    <property type="entry name" value="PIN_VapC-like"/>
    <property type="match status" value="1"/>
</dbReference>
<evidence type="ECO:0000313" key="6">
    <source>
        <dbReference type="EMBL" id="SDK53549.1"/>
    </source>
</evidence>
<evidence type="ECO:0000256" key="1">
    <source>
        <dbReference type="ARBA" id="ARBA00022722"/>
    </source>
</evidence>
<dbReference type="Proteomes" id="UP000199213">
    <property type="component" value="Unassembled WGS sequence"/>
</dbReference>
<accession>A0A1G9CPL3</accession>
<keyword evidence="7" id="KW-1185">Reference proteome</keyword>
<dbReference type="SUPFAM" id="SSF88723">
    <property type="entry name" value="PIN domain-like"/>
    <property type="match status" value="1"/>
</dbReference>
<evidence type="ECO:0000256" key="4">
    <source>
        <dbReference type="ARBA" id="ARBA00022842"/>
    </source>
</evidence>
<keyword evidence="3" id="KW-0378">Hydrolase</keyword>
<dbReference type="GO" id="GO:0004518">
    <property type="term" value="F:nuclease activity"/>
    <property type="evidence" value="ECO:0007669"/>
    <property type="project" value="UniProtKB-KW"/>
</dbReference>
<evidence type="ECO:0000256" key="3">
    <source>
        <dbReference type="ARBA" id="ARBA00022801"/>
    </source>
</evidence>
<evidence type="ECO:0000313" key="7">
    <source>
        <dbReference type="Proteomes" id="UP000199213"/>
    </source>
</evidence>
<dbReference type="GO" id="GO:0046872">
    <property type="term" value="F:metal ion binding"/>
    <property type="evidence" value="ECO:0007669"/>
    <property type="project" value="UniProtKB-KW"/>
</dbReference>
<dbReference type="OrthoDB" id="286092at2"/>
<dbReference type="AlphaFoldDB" id="A0A1G9CPL3"/>
<dbReference type="InterPro" id="IPR002716">
    <property type="entry name" value="PIN_dom"/>
</dbReference>
<sequence>MVVLDASALLALTYREDGHEHVTEQLAAGAVISAVNWSEVSQKLAFQSGNAEQIGEMLLATGLRIEPFGADDARRAARLYPHTRAAGLSLGERSCLALAARFGRVALTADRAWKAIDGLVLDEELIQVDLIRG</sequence>
<reference evidence="7" key="1">
    <citation type="submission" date="2016-10" db="EMBL/GenBank/DDBJ databases">
        <authorList>
            <person name="Varghese N."/>
            <person name="Submissions S."/>
        </authorList>
    </citation>
    <scope>NUCLEOTIDE SEQUENCE [LARGE SCALE GENOMIC DNA]</scope>
    <source>
        <strain evidence="7">DSM 45460</strain>
    </source>
</reference>
<proteinExistence type="predicted"/>
<dbReference type="Pfam" id="PF01850">
    <property type="entry name" value="PIN"/>
    <property type="match status" value="1"/>
</dbReference>
<dbReference type="Gene3D" id="3.40.50.1010">
    <property type="entry name" value="5'-nuclease"/>
    <property type="match status" value="1"/>
</dbReference>
<gene>
    <name evidence="6" type="ORF">SAMN04487820_10925</name>
</gene>
<dbReference type="RefSeq" id="WP_092629305.1">
    <property type="nucleotide sequence ID" value="NZ_FNFM01000009.1"/>
</dbReference>
<organism evidence="6 7">
    <name type="scientific">Actinopolyspora mzabensis</name>
    <dbReference type="NCBI Taxonomy" id="995066"/>
    <lineage>
        <taxon>Bacteria</taxon>
        <taxon>Bacillati</taxon>
        <taxon>Actinomycetota</taxon>
        <taxon>Actinomycetes</taxon>
        <taxon>Actinopolysporales</taxon>
        <taxon>Actinopolysporaceae</taxon>
        <taxon>Actinopolyspora</taxon>
    </lineage>
</organism>
<keyword evidence="2" id="KW-0479">Metal-binding</keyword>